<name>A0ABS0TBV3_9FLAO</name>
<comment type="caution">
    <text evidence="2">The sequence shown here is derived from an EMBL/GenBank/DDBJ whole genome shotgun (WGS) entry which is preliminary data.</text>
</comment>
<evidence type="ECO:0000313" key="2">
    <source>
        <dbReference type="EMBL" id="MBI6118519.1"/>
    </source>
</evidence>
<dbReference type="Proteomes" id="UP000635665">
    <property type="component" value="Unassembled WGS sequence"/>
</dbReference>
<accession>A0ABS0TBV3</accession>
<dbReference type="EMBL" id="JAEHNY010000001">
    <property type="protein sequence ID" value="MBI6118519.1"/>
    <property type="molecule type" value="Genomic_DNA"/>
</dbReference>
<reference evidence="2 3" key="1">
    <citation type="submission" date="2020-12" db="EMBL/GenBank/DDBJ databases">
        <title>Salegentibacter orientalis sp. nov., isolated from costal sediment.</title>
        <authorList>
            <person name="Lian F.-B."/>
        </authorList>
    </citation>
    <scope>NUCLEOTIDE SEQUENCE [LARGE SCALE GENOMIC DNA]</scope>
    <source>
        <strain evidence="2 3">F60176</strain>
    </source>
</reference>
<evidence type="ECO:0000313" key="3">
    <source>
        <dbReference type="Proteomes" id="UP000635665"/>
    </source>
</evidence>
<sequence>MFKYKYTLLLIFISLLSVSCSSDNAEDDVTPGIDKTANLQGLGDSASQLLSDAEFTSMNIEIVYVNGFAPSQAALSNFKKFLEERTFKPDGIKINLRAVSSSGKAPFTIEEIVDIEEETRTAYNAGDEIAVYIYIADGKSEKDEENKLTLGSAFRNTSMVLYGATIDDFASRPNAPVKSDIESAVLNHEFGHLFGLVDIGTEPQSDHKDDDNEGHCNVEDCLMRASIEFGSGILDEIEGGRIPELGPECIRDLQAAGGR</sequence>
<protein>
    <recommendedName>
        <fullName evidence="4">Membrane metalloprotease</fullName>
    </recommendedName>
</protein>
<feature type="chain" id="PRO_5047485905" description="Membrane metalloprotease" evidence="1">
    <location>
        <begin position="26"/>
        <end position="259"/>
    </location>
</feature>
<evidence type="ECO:0000256" key="1">
    <source>
        <dbReference type="SAM" id="SignalP"/>
    </source>
</evidence>
<organism evidence="2 3">
    <name type="scientific">Salegentibacter maritimus</name>
    <dbReference type="NCBI Taxonomy" id="2794347"/>
    <lineage>
        <taxon>Bacteria</taxon>
        <taxon>Pseudomonadati</taxon>
        <taxon>Bacteroidota</taxon>
        <taxon>Flavobacteriia</taxon>
        <taxon>Flavobacteriales</taxon>
        <taxon>Flavobacteriaceae</taxon>
        <taxon>Salegentibacter</taxon>
    </lineage>
</organism>
<dbReference type="InterPro" id="IPR024079">
    <property type="entry name" value="MetalloPept_cat_dom_sf"/>
</dbReference>
<feature type="signal peptide" evidence="1">
    <location>
        <begin position="1"/>
        <end position="25"/>
    </location>
</feature>
<gene>
    <name evidence="2" type="ORF">I6U50_00625</name>
</gene>
<keyword evidence="1" id="KW-0732">Signal</keyword>
<evidence type="ECO:0008006" key="4">
    <source>
        <dbReference type="Google" id="ProtNLM"/>
    </source>
</evidence>
<proteinExistence type="predicted"/>
<keyword evidence="3" id="KW-1185">Reference proteome</keyword>
<dbReference type="PROSITE" id="PS51257">
    <property type="entry name" value="PROKAR_LIPOPROTEIN"/>
    <property type="match status" value="1"/>
</dbReference>
<dbReference type="Gene3D" id="3.40.390.10">
    <property type="entry name" value="Collagenase (Catalytic Domain)"/>
    <property type="match status" value="1"/>
</dbReference>
<dbReference type="RefSeq" id="WP_198637484.1">
    <property type="nucleotide sequence ID" value="NZ_JAEHNY010000001.1"/>
</dbReference>